<evidence type="ECO:0000256" key="3">
    <source>
        <dbReference type="ARBA" id="ARBA00022741"/>
    </source>
</evidence>
<dbReference type="Proteomes" id="UP001325140">
    <property type="component" value="Chromosome"/>
</dbReference>
<organism evidence="9 10">
    <name type="scientific">Candidatus Fokinia crypta</name>
    <dbReference type="NCBI Taxonomy" id="1920990"/>
    <lineage>
        <taxon>Bacteria</taxon>
        <taxon>Pseudomonadati</taxon>
        <taxon>Pseudomonadota</taxon>
        <taxon>Alphaproteobacteria</taxon>
        <taxon>Rickettsiales</taxon>
        <taxon>Candidatus Midichloriaceae</taxon>
        <taxon>Candidatus Fokinia</taxon>
    </lineage>
</organism>
<dbReference type="EMBL" id="CP110343">
    <property type="protein sequence ID" value="WPX97545.1"/>
    <property type="molecule type" value="Genomic_DNA"/>
</dbReference>
<dbReference type="InterPro" id="IPR027417">
    <property type="entry name" value="P-loop_NTPase"/>
</dbReference>
<name>A0ABZ0URN5_9RICK</name>
<comment type="function">
    <text evidence="7">Part of an ABC transporter complex. Transmembrane domains (TMD) form a pore in the inner membrane and the ATP-binding domain (NBD) is responsible for energy generation.</text>
</comment>
<comment type="similarity">
    <text evidence="1">Belongs to the ABC transporter superfamily.</text>
</comment>
<dbReference type="SUPFAM" id="SSF52540">
    <property type="entry name" value="P-loop containing nucleoside triphosphate hydrolases"/>
    <property type="match status" value="1"/>
</dbReference>
<evidence type="ECO:0000313" key="10">
    <source>
        <dbReference type="Proteomes" id="UP001325140"/>
    </source>
</evidence>
<keyword evidence="3" id="KW-0547">Nucleotide-binding</keyword>
<keyword evidence="4 9" id="KW-0067">ATP-binding</keyword>
<sequence>MIKISNVCLKAKSDDYSIFRNLTIDIMENEFVMIIGRNGVGKSSFLRLINGEIKNFTGSVVVNGHNIKSMSSSERTKLFSYVTQYPDSNTVSDMTVFENLNLAYMQGKNRGMKLYNTKERKSFFVEKLKELNIGLERKLTQLVATLSGGQRQLLSVVMSLLSESKILLMDEITSALDPKTSDDVMKLTKKILRDRTVLMITHDMHHAIEYGDKLIILNDGSITHQFKEKEKSSLKSLELIQFLGEG</sequence>
<keyword evidence="5" id="KW-0862">Zinc</keyword>
<evidence type="ECO:0000313" key="9">
    <source>
        <dbReference type="EMBL" id="WPX97545.1"/>
    </source>
</evidence>
<dbReference type="GO" id="GO:0005524">
    <property type="term" value="F:ATP binding"/>
    <property type="evidence" value="ECO:0007669"/>
    <property type="project" value="UniProtKB-KW"/>
</dbReference>
<feature type="domain" description="ABC transporter" evidence="8">
    <location>
        <begin position="2"/>
        <end position="244"/>
    </location>
</feature>
<evidence type="ECO:0000256" key="4">
    <source>
        <dbReference type="ARBA" id="ARBA00022840"/>
    </source>
</evidence>
<evidence type="ECO:0000259" key="8">
    <source>
        <dbReference type="PROSITE" id="PS50893"/>
    </source>
</evidence>
<evidence type="ECO:0000256" key="1">
    <source>
        <dbReference type="ARBA" id="ARBA00005417"/>
    </source>
</evidence>
<reference evidence="9" key="1">
    <citation type="submission" date="2022-10" db="EMBL/GenBank/DDBJ databases">
        <title>Host association and intracellularity evolved multiple times independently in the Rickettsiales.</title>
        <authorList>
            <person name="Castelli M."/>
            <person name="Nardi T."/>
            <person name="Gammuto L."/>
            <person name="Bellinzona G."/>
            <person name="Sabaneyeva E."/>
            <person name="Potekhin A."/>
            <person name="Serra V."/>
            <person name="Petroni G."/>
            <person name="Sassera D."/>
        </authorList>
    </citation>
    <scope>NUCLEOTIDE SEQUENCE [LARGE SCALE GENOMIC DNA]</scope>
    <source>
        <strain evidence="9">US_Bl 11III1</strain>
    </source>
</reference>
<protein>
    <submittedName>
        <fullName evidence="9">ABC transporter ATP-binding protein</fullName>
    </submittedName>
</protein>
<dbReference type="PANTHER" id="PTHR42734:SF17">
    <property type="entry name" value="METAL TRANSPORT SYSTEM ATP-BINDING PROTEIN TM_0124-RELATED"/>
    <property type="match status" value="1"/>
</dbReference>
<dbReference type="SMART" id="SM00382">
    <property type="entry name" value="AAA"/>
    <property type="match status" value="1"/>
</dbReference>
<proteinExistence type="inferred from homology"/>
<dbReference type="RefSeq" id="WP_323722206.1">
    <property type="nucleotide sequence ID" value="NZ_CP110343.1"/>
</dbReference>
<dbReference type="InterPro" id="IPR017871">
    <property type="entry name" value="ABC_transporter-like_CS"/>
</dbReference>
<evidence type="ECO:0000256" key="2">
    <source>
        <dbReference type="ARBA" id="ARBA00022448"/>
    </source>
</evidence>
<dbReference type="Gene3D" id="3.40.50.300">
    <property type="entry name" value="P-loop containing nucleotide triphosphate hydrolases"/>
    <property type="match status" value="1"/>
</dbReference>
<evidence type="ECO:0000256" key="7">
    <source>
        <dbReference type="ARBA" id="ARBA00024725"/>
    </source>
</evidence>
<dbReference type="CDD" id="cd03225">
    <property type="entry name" value="ABC_cobalt_CbiO_domain1"/>
    <property type="match status" value="1"/>
</dbReference>
<keyword evidence="10" id="KW-1185">Reference proteome</keyword>
<keyword evidence="2" id="KW-0813">Transport</keyword>
<dbReference type="InterPro" id="IPR003593">
    <property type="entry name" value="AAA+_ATPase"/>
</dbReference>
<dbReference type="Pfam" id="PF00005">
    <property type="entry name" value="ABC_tran"/>
    <property type="match status" value="1"/>
</dbReference>
<dbReference type="InterPro" id="IPR050153">
    <property type="entry name" value="Metal_Ion_Import_ABC"/>
</dbReference>
<accession>A0ABZ0URN5</accession>
<dbReference type="InterPro" id="IPR015856">
    <property type="entry name" value="ABC_transpr_CbiO/EcfA_su"/>
</dbReference>
<dbReference type="PROSITE" id="PS50893">
    <property type="entry name" value="ABC_TRANSPORTER_2"/>
    <property type="match status" value="1"/>
</dbReference>
<evidence type="ECO:0000256" key="5">
    <source>
        <dbReference type="ARBA" id="ARBA00022906"/>
    </source>
</evidence>
<keyword evidence="5" id="KW-0864">Zinc transport</keyword>
<keyword evidence="6" id="KW-0406">Ion transport</keyword>
<dbReference type="PANTHER" id="PTHR42734">
    <property type="entry name" value="METAL TRANSPORT SYSTEM ATP-BINDING PROTEIN TM_0124-RELATED"/>
    <property type="match status" value="1"/>
</dbReference>
<dbReference type="PROSITE" id="PS00211">
    <property type="entry name" value="ABC_TRANSPORTER_1"/>
    <property type="match status" value="1"/>
</dbReference>
<gene>
    <name evidence="9" type="ORF">Fokcrypt_00050</name>
</gene>
<evidence type="ECO:0000256" key="6">
    <source>
        <dbReference type="ARBA" id="ARBA00023065"/>
    </source>
</evidence>
<dbReference type="InterPro" id="IPR003439">
    <property type="entry name" value="ABC_transporter-like_ATP-bd"/>
</dbReference>